<dbReference type="Gramene" id="TraesSYM5A03G02666950.1">
    <property type="protein sequence ID" value="TraesSYM5A03G02666950.1"/>
    <property type="gene ID" value="TraesSYM5A03G02666950"/>
</dbReference>
<dbReference type="Gramene" id="TraesLAC5A03G02591460.1">
    <property type="protein sequence ID" value="TraesLAC5A03G02591460.1"/>
    <property type="gene ID" value="TraesLAC5A03G02591460"/>
</dbReference>
<reference evidence="1" key="1">
    <citation type="submission" date="2018-08" db="EMBL/GenBank/DDBJ databases">
        <authorList>
            <person name="Rossello M."/>
        </authorList>
    </citation>
    <scope>NUCLEOTIDE SEQUENCE [LARGE SCALE GENOMIC DNA]</scope>
    <source>
        <strain evidence="1">cv. Chinese Spring</strain>
    </source>
</reference>
<dbReference type="Gramene" id="TraesARI5A03G02675870.1">
    <property type="protein sequence ID" value="TraesARI5A03G02675870.1"/>
    <property type="gene ID" value="TraesARI5A03G02675870"/>
</dbReference>
<dbReference type="AlphaFoldDB" id="A0A3B6KFN1"/>
<protein>
    <submittedName>
        <fullName evidence="1">Uncharacterized protein</fullName>
    </submittedName>
</protein>
<dbReference type="Gramene" id="TraesCAD_scaffold_006572_01G000100.1">
    <property type="protein sequence ID" value="TraesCAD_scaffold_006572_01G000100.1"/>
    <property type="gene ID" value="TraesCAD_scaffold_006572_01G000100"/>
</dbReference>
<dbReference type="Gramene" id="TraesNOR5A03G02659430.1">
    <property type="protein sequence ID" value="TraesNOR5A03G02659430.1"/>
    <property type="gene ID" value="TraesNOR5A03G02659430"/>
</dbReference>
<dbReference type="Proteomes" id="UP000019116">
    <property type="component" value="Chromosome 5A"/>
</dbReference>
<name>A0A3B6KFN1_WHEAT</name>
<dbReference type="Gramene" id="TraesCS5A02G131800.1">
    <property type="protein sequence ID" value="TraesCS5A02G131800.1"/>
    <property type="gene ID" value="TraesCS5A02G131800"/>
</dbReference>
<dbReference type="Gramene" id="TraesLDM5A03G02641410.1">
    <property type="protein sequence ID" value="TraesLDM5A03G02641410.1"/>
    <property type="gene ID" value="TraesLDM5A03G02641410"/>
</dbReference>
<evidence type="ECO:0000313" key="2">
    <source>
        <dbReference type="Proteomes" id="UP000019116"/>
    </source>
</evidence>
<accession>A0A3B6KFN1</accession>
<dbReference type="Gramene" id="TraesCLE_scaffold_005015_01G000100.1">
    <property type="protein sequence ID" value="TraesCLE_scaffold_005015_01G000100.1"/>
    <property type="gene ID" value="TraesCLE_scaffold_005015_01G000100"/>
</dbReference>
<proteinExistence type="predicted"/>
<dbReference type="Gramene" id="TraesWEE_scaffold_006289_01G000100.1">
    <property type="protein sequence ID" value="TraesWEE_scaffold_006289_01G000100.1"/>
    <property type="gene ID" value="TraesWEE_scaffold_006289_01G000100"/>
</dbReference>
<dbReference type="EnsemblPlants" id="TraesCS5A02G131800.1">
    <property type="protein sequence ID" value="TraesCS5A02G131800.1"/>
    <property type="gene ID" value="TraesCS5A02G131800"/>
</dbReference>
<dbReference type="Gramene" id="TraesCS5A03G0370100.1">
    <property type="protein sequence ID" value="TraesCS5A03G0370100.1.CDS"/>
    <property type="gene ID" value="TraesCS5A03G0370100"/>
</dbReference>
<reference evidence="1" key="2">
    <citation type="submission" date="2018-10" db="UniProtKB">
        <authorList>
            <consortium name="EnsemblPlants"/>
        </authorList>
    </citation>
    <scope>IDENTIFICATION</scope>
</reference>
<evidence type="ECO:0000313" key="1">
    <source>
        <dbReference type="EnsemblPlants" id="TraesCS5A02G131800.1"/>
    </source>
</evidence>
<dbReference type="Gramene" id="TraesPARA_EIv1.0_1591670.1">
    <property type="protein sequence ID" value="TraesPARA_EIv1.0_1591670.1.CDS"/>
    <property type="gene ID" value="TraesPARA_EIv1.0_1591670"/>
</dbReference>
<dbReference type="Gramene" id="TraesJAG5A03G02639020.1">
    <property type="protein sequence ID" value="TraesJAG5A03G02639020.1"/>
    <property type="gene ID" value="TraesJAG5A03G02639020"/>
</dbReference>
<dbReference type="Gramene" id="TraesMAC5A03G02636330.1">
    <property type="protein sequence ID" value="TraesMAC5A03G02636330.1"/>
    <property type="gene ID" value="TraesMAC5A03G02636330"/>
</dbReference>
<dbReference type="Gramene" id="TraesSTA5A03G02628950.1">
    <property type="protein sequence ID" value="TraesSTA5A03G02628950.1"/>
    <property type="gene ID" value="TraesSTA5A03G02628950"/>
</dbReference>
<dbReference type="OrthoDB" id="10460465at2759"/>
<sequence length="142" mass="15999">MGPWAAGLRAWGLLVEAGARLGRVRSAAPVHTSALRHAVGMQKEHLAFGGQAHHEVLVGMRGMTRMLRETSLLDPDLSLLVFSHLNKFKKNLSKIPRASVQLHIRVYYVDSIIFHMLNKNMFYALLLGPAERTLMLKSRKQF</sequence>
<organism evidence="1">
    <name type="scientific">Triticum aestivum</name>
    <name type="common">Wheat</name>
    <dbReference type="NCBI Taxonomy" id="4565"/>
    <lineage>
        <taxon>Eukaryota</taxon>
        <taxon>Viridiplantae</taxon>
        <taxon>Streptophyta</taxon>
        <taxon>Embryophyta</taxon>
        <taxon>Tracheophyta</taxon>
        <taxon>Spermatophyta</taxon>
        <taxon>Magnoliopsida</taxon>
        <taxon>Liliopsida</taxon>
        <taxon>Poales</taxon>
        <taxon>Poaceae</taxon>
        <taxon>BOP clade</taxon>
        <taxon>Pooideae</taxon>
        <taxon>Triticodae</taxon>
        <taxon>Triticeae</taxon>
        <taxon>Triticinae</taxon>
        <taxon>Triticum</taxon>
    </lineage>
</organism>
<dbReference type="Gramene" id="TraesROB_scaffold_006677_01G000100.1">
    <property type="protein sequence ID" value="TraesROB_scaffold_006677_01G000100.1"/>
    <property type="gene ID" value="TraesROB_scaffold_006677_01G000100"/>
</dbReference>
<keyword evidence="2" id="KW-1185">Reference proteome</keyword>